<dbReference type="Pfam" id="PF02668">
    <property type="entry name" value="TauD"/>
    <property type="match status" value="1"/>
</dbReference>
<accession>A0A543A844</accession>
<evidence type="ECO:0000313" key="9">
    <source>
        <dbReference type="Proteomes" id="UP000320209"/>
    </source>
</evidence>
<comment type="caution">
    <text evidence="8">The sequence shown here is derived from an EMBL/GenBank/DDBJ whole genome shotgun (WGS) entry which is preliminary data.</text>
</comment>
<dbReference type="GO" id="GO:0046872">
    <property type="term" value="F:metal ion binding"/>
    <property type="evidence" value="ECO:0007669"/>
    <property type="project" value="UniProtKB-KW"/>
</dbReference>
<dbReference type="InterPro" id="IPR051323">
    <property type="entry name" value="AtsK-like"/>
</dbReference>
<reference evidence="8 9" key="1">
    <citation type="submission" date="2019-06" db="EMBL/GenBank/DDBJ databases">
        <title>Sequencing the genomes of 1000 actinobacteria strains.</title>
        <authorList>
            <person name="Klenk H.-P."/>
        </authorList>
    </citation>
    <scope>NUCLEOTIDE SEQUENCE [LARGE SCALE GENOMIC DNA]</scope>
    <source>
        <strain evidence="8 9">DSM 25218</strain>
    </source>
</reference>
<keyword evidence="4 8" id="KW-0223">Dioxygenase</keyword>
<keyword evidence="9" id="KW-1185">Reference proteome</keyword>
<dbReference type="Proteomes" id="UP000320209">
    <property type="component" value="Unassembled WGS sequence"/>
</dbReference>
<dbReference type="Gene3D" id="3.60.130.10">
    <property type="entry name" value="Clavaminate synthase-like"/>
    <property type="match status" value="1"/>
</dbReference>
<evidence type="ECO:0000256" key="2">
    <source>
        <dbReference type="ARBA" id="ARBA00005896"/>
    </source>
</evidence>
<gene>
    <name evidence="8" type="ORF">FB381_2669</name>
</gene>
<feature type="domain" description="TauD/TfdA-like" evidence="7">
    <location>
        <begin position="26"/>
        <end position="283"/>
    </location>
</feature>
<comment type="cofactor">
    <cofactor evidence="1">
        <name>Fe(2+)</name>
        <dbReference type="ChEBI" id="CHEBI:29033"/>
    </cofactor>
</comment>
<organism evidence="8 9">
    <name type="scientific">Nocardioides albertanoniae</name>
    <dbReference type="NCBI Taxonomy" id="1175486"/>
    <lineage>
        <taxon>Bacteria</taxon>
        <taxon>Bacillati</taxon>
        <taxon>Actinomycetota</taxon>
        <taxon>Actinomycetes</taxon>
        <taxon>Propionibacteriales</taxon>
        <taxon>Nocardioidaceae</taxon>
        <taxon>Nocardioides</taxon>
    </lineage>
</organism>
<dbReference type="OrthoDB" id="581608at2"/>
<comment type="similarity">
    <text evidence="2">Belongs to the TfdA dioxygenase family.</text>
</comment>
<dbReference type="GO" id="GO:0005737">
    <property type="term" value="C:cytoplasm"/>
    <property type="evidence" value="ECO:0007669"/>
    <property type="project" value="TreeGrafter"/>
</dbReference>
<name>A0A543A844_9ACTN</name>
<proteinExistence type="inferred from homology"/>
<evidence type="ECO:0000256" key="3">
    <source>
        <dbReference type="ARBA" id="ARBA00022723"/>
    </source>
</evidence>
<keyword evidence="3" id="KW-0479">Metal-binding</keyword>
<keyword evidence="5" id="KW-0560">Oxidoreductase</keyword>
<dbReference type="InterPro" id="IPR042098">
    <property type="entry name" value="TauD-like_sf"/>
</dbReference>
<dbReference type="InterPro" id="IPR003819">
    <property type="entry name" value="TauD/TfdA-like"/>
</dbReference>
<evidence type="ECO:0000259" key="7">
    <source>
        <dbReference type="Pfam" id="PF02668"/>
    </source>
</evidence>
<dbReference type="SUPFAM" id="SSF51197">
    <property type="entry name" value="Clavaminate synthase-like"/>
    <property type="match status" value="1"/>
</dbReference>
<dbReference type="PANTHER" id="PTHR30468:SF5">
    <property type="entry name" value="ALPHA-KETOGLUTARATE-DEPENDENT SULFATE ESTER DIOXYGENASE"/>
    <property type="match status" value="1"/>
</dbReference>
<evidence type="ECO:0000256" key="6">
    <source>
        <dbReference type="ARBA" id="ARBA00023004"/>
    </source>
</evidence>
<dbReference type="PANTHER" id="PTHR30468">
    <property type="entry name" value="ALPHA-KETOGLUTARATE-DEPENDENT SULFONATE DIOXYGENASE"/>
    <property type="match status" value="1"/>
</dbReference>
<evidence type="ECO:0000313" key="8">
    <source>
        <dbReference type="EMBL" id="TQL68772.1"/>
    </source>
</evidence>
<evidence type="ECO:0000256" key="5">
    <source>
        <dbReference type="ARBA" id="ARBA00023002"/>
    </source>
</evidence>
<dbReference type="GO" id="GO:0016706">
    <property type="term" value="F:2-oxoglutarate-dependent dioxygenase activity"/>
    <property type="evidence" value="ECO:0007669"/>
    <property type="project" value="TreeGrafter"/>
</dbReference>
<dbReference type="EMBL" id="VFOV01000001">
    <property type="protein sequence ID" value="TQL68772.1"/>
    <property type="molecule type" value="Genomic_DNA"/>
</dbReference>
<evidence type="ECO:0000256" key="1">
    <source>
        <dbReference type="ARBA" id="ARBA00001954"/>
    </source>
</evidence>
<dbReference type="AlphaFoldDB" id="A0A543A844"/>
<keyword evidence="6" id="KW-0408">Iron</keyword>
<protein>
    <submittedName>
        <fullName evidence="8">Taurine dioxygenase</fullName>
    </submittedName>
</protein>
<dbReference type="RefSeq" id="WP_141780719.1">
    <property type="nucleotide sequence ID" value="NZ_VFOV01000001.1"/>
</dbReference>
<evidence type="ECO:0000256" key="4">
    <source>
        <dbReference type="ARBA" id="ARBA00022964"/>
    </source>
</evidence>
<sequence length="315" mass="34856">MTITELHRPEGVVETPSGIRVRRAGARIGAVIEGLSIAEADDAQIHDVRSALLRHKVLFFRGQDGLTDEAQGVFAARFGELTTAHPTVNTGSGRVLRVTANAGMAANAWHTDVTFVDRVPAISVLRAVTLPPYGGTTIWANTAAAYDRLPAPLRALADELWAVHTNSYDYAQRDEEHDQPDANYSRDDFASVDFETRHPVVRVHPETGERTLVLGSFVKEFDGLTSTESIHLFNLLQDRVTKLENTIRWGWQPGDVAMWDNRATQHYAVADFDHHPREMRRVTIAGDVPVSVDGRSSVVLKGDARAYSRLDELIS</sequence>